<dbReference type="Pfam" id="PF13649">
    <property type="entry name" value="Methyltransf_25"/>
    <property type="match status" value="1"/>
</dbReference>
<evidence type="ECO:0000313" key="6">
    <source>
        <dbReference type="Proteomes" id="UP000285112"/>
    </source>
</evidence>
<keyword evidence="3" id="KW-0949">S-adenosyl-L-methionine</keyword>
<dbReference type="PANTHER" id="PTHR43464:SF19">
    <property type="entry name" value="UBIQUINONE BIOSYNTHESIS O-METHYLTRANSFERASE, MITOCHONDRIAL"/>
    <property type="match status" value="1"/>
</dbReference>
<dbReference type="RefSeq" id="WP_120026922.1">
    <property type="nucleotide sequence ID" value="NZ_QZFV01000153.1"/>
</dbReference>
<evidence type="ECO:0000256" key="3">
    <source>
        <dbReference type="ARBA" id="ARBA00022691"/>
    </source>
</evidence>
<reference evidence="5 6" key="1">
    <citation type="submission" date="2018-09" db="EMBL/GenBank/DDBJ databases">
        <title>YIM PH 21725 draft genome.</title>
        <authorList>
            <person name="Miao C."/>
        </authorList>
    </citation>
    <scope>NUCLEOTIDE SEQUENCE [LARGE SCALE GENOMIC DNA]</scope>
    <source>
        <strain evidence="6">YIM PH21725</strain>
    </source>
</reference>
<dbReference type="AlphaFoldDB" id="A0A419HJC9"/>
<dbReference type="Gene3D" id="3.40.50.150">
    <property type="entry name" value="Vaccinia Virus protein VP39"/>
    <property type="match status" value="1"/>
</dbReference>
<dbReference type="OrthoDB" id="3366024at2"/>
<keyword evidence="1 5" id="KW-0489">Methyltransferase</keyword>
<protein>
    <submittedName>
        <fullName evidence="5">Methyltransferase domain-containing protein</fullName>
    </submittedName>
</protein>
<dbReference type="GO" id="GO:0008168">
    <property type="term" value="F:methyltransferase activity"/>
    <property type="evidence" value="ECO:0007669"/>
    <property type="project" value="UniProtKB-KW"/>
</dbReference>
<evidence type="ECO:0000259" key="4">
    <source>
        <dbReference type="Pfam" id="PF13649"/>
    </source>
</evidence>
<evidence type="ECO:0000313" key="5">
    <source>
        <dbReference type="EMBL" id="RJQ75885.1"/>
    </source>
</evidence>
<comment type="caution">
    <text evidence="5">The sequence shown here is derived from an EMBL/GenBank/DDBJ whole genome shotgun (WGS) entry which is preliminary data.</text>
</comment>
<evidence type="ECO:0000256" key="1">
    <source>
        <dbReference type="ARBA" id="ARBA00022603"/>
    </source>
</evidence>
<name>A0A419HJC9_9PSEU</name>
<evidence type="ECO:0000256" key="2">
    <source>
        <dbReference type="ARBA" id="ARBA00022679"/>
    </source>
</evidence>
<dbReference type="PANTHER" id="PTHR43464">
    <property type="entry name" value="METHYLTRANSFERASE"/>
    <property type="match status" value="1"/>
</dbReference>
<dbReference type="SUPFAM" id="SSF53335">
    <property type="entry name" value="S-adenosyl-L-methionine-dependent methyltransferases"/>
    <property type="match status" value="1"/>
</dbReference>
<proteinExistence type="predicted"/>
<keyword evidence="2 5" id="KW-0808">Transferase</keyword>
<dbReference type="InterPro" id="IPR041698">
    <property type="entry name" value="Methyltransf_25"/>
</dbReference>
<dbReference type="CDD" id="cd02440">
    <property type="entry name" value="AdoMet_MTases"/>
    <property type="match status" value="1"/>
</dbReference>
<dbReference type="GO" id="GO:0032259">
    <property type="term" value="P:methylation"/>
    <property type="evidence" value="ECO:0007669"/>
    <property type="project" value="UniProtKB-KW"/>
</dbReference>
<sequence length="256" mass="27573">MQQEANTFDQSMAGWQQWQESPWGRLRYALAAANLRRHLGPAPLDVLDVGGGDGGDAVALALAGHRVRIVDNSAEMLTAAQRRAEAAGVGDRVTCVRSDLLHMSAETADVVLCHNVLQYVTSVREALEAVVRPLRPGGLLSVMAINKHSAPLVTAIRKLDPAAALAALDSDQLETATFGTVVALFTAADLAAAMSEANCPPTAHYGIRNVCDYIADDDRKKDPAFYADLERLELALSDRDPYRQTARLCQLVGTRL</sequence>
<organism evidence="5 6">
    <name type="scientific">Amycolatopsis panacis</name>
    <dbReference type="NCBI Taxonomy" id="2340917"/>
    <lineage>
        <taxon>Bacteria</taxon>
        <taxon>Bacillati</taxon>
        <taxon>Actinomycetota</taxon>
        <taxon>Actinomycetes</taxon>
        <taxon>Pseudonocardiales</taxon>
        <taxon>Pseudonocardiaceae</taxon>
        <taxon>Amycolatopsis</taxon>
    </lineage>
</organism>
<keyword evidence="6" id="KW-1185">Reference proteome</keyword>
<dbReference type="Proteomes" id="UP000285112">
    <property type="component" value="Unassembled WGS sequence"/>
</dbReference>
<accession>A0A419HJC9</accession>
<dbReference type="EMBL" id="QZFV01000153">
    <property type="protein sequence ID" value="RJQ75885.1"/>
    <property type="molecule type" value="Genomic_DNA"/>
</dbReference>
<dbReference type="InterPro" id="IPR029063">
    <property type="entry name" value="SAM-dependent_MTases_sf"/>
</dbReference>
<feature type="domain" description="Methyltransferase" evidence="4">
    <location>
        <begin position="46"/>
        <end position="138"/>
    </location>
</feature>
<gene>
    <name evidence="5" type="ORF">D5S19_31160</name>
</gene>